<dbReference type="InterPro" id="IPR002716">
    <property type="entry name" value="PIN_dom"/>
</dbReference>
<proteinExistence type="predicted"/>
<dbReference type="InterPro" id="IPR029060">
    <property type="entry name" value="PIN-like_dom_sf"/>
</dbReference>
<evidence type="ECO:0000313" key="2">
    <source>
        <dbReference type="EMBL" id="TYB33029.1"/>
    </source>
</evidence>
<protein>
    <submittedName>
        <fullName evidence="2">Type II toxin-antitoxin system VapC family toxin</fullName>
    </submittedName>
</protein>
<comment type="caution">
    <text evidence="2">The sequence shown here is derived from an EMBL/GenBank/DDBJ whole genome shotgun (WGS) entry which is preliminary data.</text>
</comment>
<dbReference type="SUPFAM" id="SSF88723">
    <property type="entry name" value="PIN domain-like"/>
    <property type="match status" value="1"/>
</dbReference>
<sequence length="79" mass="9176">FPDEEPENCHLDRSGEVSTVRNDIANKYASVLNIIDIKNSTGLDFDDSYQYCICKEYNLTLVTMDKDFYNIKDIDILFL</sequence>
<dbReference type="EMBL" id="VSIV01000217">
    <property type="protein sequence ID" value="TYB33029.1"/>
    <property type="molecule type" value="Genomic_DNA"/>
</dbReference>
<dbReference type="Gene3D" id="3.40.50.1010">
    <property type="entry name" value="5'-nuclease"/>
    <property type="match status" value="1"/>
</dbReference>
<feature type="domain" description="PIN" evidence="1">
    <location>
        <begin position="32"/>
        <end position="72"/>
    </location>
</feature>
<reference evidence="2 3" key="1">
    <citation type="submission" date="2019-08" db="EMBL/GenBank/DDBJ databases">
        <title>Genomic characterization of a novel candidate phylum (ARYD3) from a high temperature, high salinity tertiary oil reservoir in north central Oklahoma, USA.</title>
        <authorList>
            <person name="Youssef N.H."/>
            <person name="Yadav A."/>
            <person name="Elshahed M.S."/>
        </authorList>
    </citation>
    <scope>NUCLEOTIDE SEQUENCE [LARGE SCALE GENOMIC DNA]</scope>
    <source>
        <strain evidence="2">ARYD1</strain>
    </source>
</reference>
<organism evidence="2 3">
    <name type="scientific">Flexistipes sinusarabici</name>
    <dbReference type="NCBI Taxonomy" id="2352"/>
    <lineage>
        <taxon>Bacteria</taxon>
        <taxon>Pseudomonadati</taxon>
        <taxon>Deferribacterota</taxon>
        <taxon>Deferribacteres</taxon>
        <taxon>Deferribacterales</taxon>
        <taxon>Flexistipitaceae</taxon>
        <taxon>Flexistipes</taxon>
    </lineage>
</organism>
<evidence type="ECO:0000313" key="3">
    <source>
        <dbReference type="Proteomes" id="UP000323337"/>
    </source>
</evidence>
<dbReference type="Pfam" id="PF01850">
    <property type="entry name" value="PIN"/>
    <property type="match status" value="1"/>
</dbReference>
<dbReference type="AlphaFoldDB" id="A0A5D0MQJ1"/>
<evidence type="ECO:0000259" key="1">
    <source>
        <dbReference type="Pfam" id="PF01850"/>
    </source>
</evidence>
<dbReference type="RefSeq" id="WP_303701477.1">
    <property type="nucleotide sequence ID" value="NZ_VSIV01000217.1"/>
</dbReference>
<feature type="non-terminal residue" evidence="2">
    <location>
        <position position="1"/>
    </location>
</feature>
<accession>A0A5D0MQJ1</accession>
<gene>
    <name evidence="2" type="ORF">FXF49_08515</name>
</gene>
<dbReference type="Proteomes" id="UP000323337">
    <property type="component" value="Unassembled WGS sequence"/>
</dbReference>
<name>A0A5D0MQJ1_FLESI</name>